<protein>
    <submittedName>
        <fullName evidence="5">Restriction endonuclease subunit S</fullName>
    </submittedName>
</protein>
<evidence type="ECO:0000256" key="2">
    <source>
        <dbReference type="ARBA" id="ARBA00022747"/>
    </source>
</evidence>
<keyword evidence="5" id="KW-0540">Nuclease</keyword>
<comment type="caution">
    <text evidence="5">The sequence shown here is derived from an EMBL/GenBank/DDBJ whole genome shotgun (WGS) entry which is preliminary data.</text>
</comment>
<evidence type="ECO:0000313" key="6">
    <source>
        <dbReference type="Proteomes" id="UP000660381"/>
    </source>
</evidence>
<dbReference type="PANTHER" id="PTHR30408">
    <property type="entry name" value="TYPE-1 RESTRICTION ENZYME ECOKI SPECIFICITY PROTEIN"/>
    <property type="match status" value="1"/>
</dbReference>
<keyword evidence="6" id="KW-1185">Reference proteome</keyword>
<evidence type="ECO:0000256" key="3">
    <source>
        <dbReference type="ARBA" id="ARBA00023125"/>
    </source>
</evidence>
<gene>
    <name evidence="5" type="ORF">H6G68_13760</name>
</gene>
<dbReference type="Pfam" id="PF01420">
    <property type="entry name" value="Methylase_S"/>
    <property type="match status" value="2"/>
</dbReference>
<dbReference type="InterPro" id="IPR052021">
    <property type="entry name" value="Type-I_RS_S_subunit"/>
</dbReference>
<comment type="similarity">
    <text evidence="1">Belongs to the type-I restriction system S methylase family.</text>
</comment>
<name>A0ABR8J5F7_9NOST</name>
<dbReference type="CDD" id="cd17253">
    <property type="entry name" value="RMtype1_S_Eco933I-TRD2-CR2_like"/>
    <property type="match status" value="1"/>
</dbReference>
<feature type="domain" description="Type I restriction modification DNA specificity" evidence="4">
    <location>
        <begin position="257"/>
        <end position="436"/>
    </location>
</feature>
<keyword evidence="5" id="KW-0255">Endonuclease</keyword>
<keyword evidence="2" id="KW-0680">Restriction system</keyword>
<dbReference type="Gene3D" id="3.90.220.20">
    <property type="entry name" value="DNA methylase specificity domains"/>
    <property type="match status" value="2"/>
</dbReference>
<keyword evidence="5" id="KW-0378">Hydrolase</keyword>
<evidence type="ECO:0000313" key="5">
    <source>
        <dbReference type="EMBL" id="MBD2692810.1"/>
    </source>
</evidence>
<dbReference type="InterPro" id="IPR044946">
    <property type="entry name" value="Restrct_endonuc_typeI_TRD_sf"/>
</dbReference>
<dbReference type="GO" id="GO:0004519">
    <property type="term" value="F:endonuclease activity"/>
    <property type="evidence" value="ECO:0007669"/>
    <property type="project" value="UniProtKB-KW"/>
</dbReference>
<dbReference type="InterPro" id="IPR000055">
    <property type="entry name" value="Restrct_endonuc_typeI_TRD"/>
</dbReference>
<dbReference type="Proteomes" id="UP000660381">
    <property type="component" value="Unassembled WGS sequence"/>
</dbReference>
<dbReference type="EMBL" id="JACJTQ010000019">
    <property type="protein sequence ID" value="MBD2692810.1"/>
    <property type="molecule type" value="Genomic_DNA"/>
</dbReference>
<keyword evidence="3" id="KW-0238">DNA-binding</keyword>
<proteinExistence type="inferred from homology"/>
<dbReference type="SUPFAM" id="SSF116734">
    <property type="entry name" value="DNA methylase specificity domain"/>
    <property type="match status" value="2"/>
</dbReference>
<accession>A0ABR8J5F7</accession>
<dbReference type="PANTHER" id="PTHR30408:SF12">
    <property type="entry name" value="TYPE I RESTRICTION ENZYME MJAVIII SPECIFICITY SUBUNIT"/>
    <property type="match status" value="1"/>
</dbReference>
<evidence type="ECO:0000259" key="4">
    <source>
        <dbReference type="Pfam" id="PF01420"/>
    </source>
</evidence>
<evidence type="ECO:0000256" key="1">
    <source>
        <dbReference type="ARBA" id="ARBA00010923"/>
    </source>
</evidence>
<feature type="domain" description="Type I restriction modification DNA specificity" evidence="4">
    <location>
        <begin position="59"/>
        <end position="190"/>
    </location>
</feature>
<organism evidence="5 6">
    <name type="scientific">Anabaena catenula FACHB-362</name>
    <dbReference type="NCBI Taxonomy" id="2692877"/>
    <lineage>
        <taxon>Bacteria</taxon>
        <taxon>Bacillati</taxon>
        <taxon>Cyanobacteriota</taxon>
        <taxon>Cyanophyceae</taxon>
        <taxon>Nostocales</taxon>
        <taxon>Nostocaceae</taxon>
        <taxon>Anabaena</taxon>
    </lineage>
</organism>
<dbReference type="RefSeq" id="WP_190907157.1">
    <property type="nucleotide sequence ID" value="NZ_JACJTQ010000019.1"/>
</dbReference>
<sequence>MLKLPFKQTSAELMVRAASTIIFNTLNKTGCSIVSLLELAENPQYGFTASASLEEVGVKFVRITDLKDGGISWDTVPYCKCDEPEKYLIYPNDILFARTGATTGKTHLVKEAPHAVFASYLIRIRPKPLVEPEYLYSFFQSDSYWTQILEEKEGSAQPNVNGQKLMNILVPMIDSKIQVGISKFLEVVRKRQDGSFEELPELPPPLEEQRRIVARVEELVGKIEEVRSLRQKALEETEALVNSSAAKVFAELDTADFYQIDDISEVKGGIQKSSARTPGANPRRYITVAHVQRNSIDTADPRYFEVSDEELYRWRLIAGDVLVIEGNGSPDHIGRAALFRGEIENCVHQNHVIRIRPNTVYITPEYLNTYLNSPIGKDQMLELSRTTSGLFTLSVGRIKSIKIPVPPLPEQRRIVAYLDELQTKIDTIKQFRKEAIKELDALLPSILDKAFKGEL</sequence>
<reference evidence="5 6" key="1">
    <citation type="journal article" date="2020" name="ISME J.">
        <title>Comparative genomics reveals insights into cyanobacterial evolution and habitat adaptation.</title>
        <authorList>
            <person name="Chen M.Y."/>
            <person name="Teng W.K."/>
            <person name="Zhao L."/>
            <person name="Hu C.X."/>
            <person name="Zhou Y.K."/>
            <person name="Han B.P."/>
            <person name="Song L.R."/>
            <person name="Shu W.S."/>
        </authorList>
    </citation>
    <scope>NUCLEOTIDE SEQUENCE [LARGE SCALE GENOMIC DNA]</scope>
    <source>
        <strain evidence="5 6">FACHB-362</strain>
    </source>
</reference>
<dbReference type="CDD" id="cd17521">
    <property type="entry name" value="RMtype1_S_Sau13435ORF2165P_TRD2-CR2_like"/>
    <property type="match status" value="1"/>
</dbReference>